<comment type="caution">
    <text evidence="5">The sequence shown here is derived from an EMBL/GenBank/DDBJ whole genome shotgun (WGS) entry which is preliminary data.</text>
</comment>
<dbReference type="InterPro" id="IPR042099">
    <property type="entry name" value="ANL_N_sf"/>
</dbReference>
<dbReference type="Gene3D" id="3.40.50.12780">
    <property type="entry name" value="N-terminal domain of ligase-like"/>
    <property type="match status" value="1"/>
</dbReference>
<evidence type="ECO:0000259" key="4">
    <source>
        <dbReference type="Pfam" id="PF00501"/>
    </source>
</evidence>
<organism evidence="5 6">
    <name type="scientific">Tetraparma gracilis</name>
    <dbReference type="NCBI Taxonomy" id="2962635"/>
    <lineage>
        <taxon>Eukaryota</taxon>
        <taxon>Sar</taxon>
        <taxon>Stramenopiles</taxon>
        <taxon>Ochrophyta</taxon>
        <taxon>Bolidophyceae</taxon>
        <taxon>Parmales</taxon>
        <taxon>Triparmaceae</taxon>
        <taxon>Tetraparma</taxon>
    </lineage>
</organism>
<evidence type="ECO:0000313" key="5">
    <source>
        <dbReference type="EMBL" id="GMI41426.1"/>
    </source>
</evidence>
<keyword evidence="6" id="KW-1185">Reference proteome</keyword>
<dbReference type="PANTHER" id="PTHR43272">
    <property type="entry name" value="LONG-CHAIN-FATTY-ACID--COA LIGASE"/>
    <property type="match status" value="1"/>
</dbReference>
<keyword evidence="1" id="KW-0436">Ligase</keyword>
<accession>A0ABQ6N773</accession>
<evidence type="ECO:0000313" key="6">
    <source>
        <dbReference type="Proteomes" id="UP001165060"/>
    </source>
</evidence>
<dbReference type="InterPro" id="IPR000873">
    <property type="entry name" value="AMP-dep_synth/lig_dom"/>
</dbReference>
<dbReference type="PANTHER" id="PTHR43272:SF32">
    <property type="entry name" value="AMP-DEPENDENT SYNTHETASE_LIGASE DOMAIN-CONTAINING PROTEIN"/>
    <property type="match status" value="1"/>
</dbReference>
<sequence length="651" mass="70871">MSGTIFTTTPDVELPIRLGESGQSALPATTVMAKFDNACAKFGDLPALRQKLSGEWKVWTWNEYRASADAFAKGLMTLGFQQHDAVNIIGFNAPAWFFANMGAIAAGGVAAGIYTTNLPEACHYVSDHSRAKVVVVEGAKQLAKYAGIAARLPNLKAIVMYGEPMPANVPVIKGVAVHHIDDFLKLGSDVPDKDLLARKEIQKPGHCCTLIYTSGTTGNPKAVMISHDNLCWTSATMLSTLQALGPNDSLISYLPLSHIAAQMLDLHCPMDSGSQVWFAQPDALRGSLGETLGEVRPAVFFGVPRVWEKIYEKMQQVAKSTKGLKKTIATWAKAKASSKNNSLQFNSGKSKPMMYFLARKILGAIHKKLGLDRCIACYTGAAPIERKVLDYFASIDLPILELFGQSECTGPHTVNTPTAWKIGTCGRPLPGTESKIDPDTGEICYRGRHIFMGYMYMDDKTKETIDSEGWLHSGDVAAFDDDNDPNIPAPSGFMSITGRIKELIITAGGENIPPVMIENEFKLAMPALSNCMVIGDKRKYLTICLCLLVDIDVDTGMPTEKLAGEALETSKKIGSAATTTKEAQTCAKWAKYFDDGMEVANNQTTSRAQRITKWTLLDTDFTEPTGELTPTLKLKRSVAADNHSKAIEDMY</sequence>
<evidence type="ECO:0000256" key="3">
    <source>
        <dbReference type="ARBA" id="ARBA00023098"/>
    </source>
</evidence>
<dbReference type="EMBL" id="BRYB01001001">
    <property type="protein sequence ID" value="GMI41426.1"/>
    <property type="molecule type" value="Genomic_DNA"/>
</dbReference>
<name>A0ABQ6N773_9STRA</name>
<feature type="domain" description="AMP-dependent synthetase/ligase" evidence="4">
    <location>
        <begin position="35"/>
        <end position="454"/>
    </location>
</feature>
<dbReference type="Pfam" id="PF00501">
    <property type="entry name" value="AMP-binding"/>
    <property type="match status" value="1"/>
</dbReference>
<protein>
    <recommendedName>
        <fullName evidence="4">AMP-dependent synthetase/ligase domain-containing protein</fullName>
    </recommendedName>
</protein>
<keyword evidence="3" id="KW-0443">Lipid metabolism</keyword>
<dbReference type="SUPFAM" id="SSF56801">
    <property type="entry name" value="Acetyl-CoA synthetase-like"/>
    <property type="match status" value="1"/>
</dbReference>
<dbReference type="PROSITE" id="PS00455">
    <property type="entry name" value="AMP_BINDING"/>
    <property type="match status" value="1"/>
</dbReference>
<proteinExistence type="predicted"/>
<evidence type="ECO:0000256" key="2">
    <source>
        <dbReference type="ARBA" id="ARBA00022832"/>
    </source>
</evidence>
<reference evidence="5 6" key="1">
    <citation type="journal article" date="2023" name="Commun. Biol.">
        <title>Genome analysis of Parmales, the sister group of diatoms, reveals the evolutionary specialization of diatoms from phago-mixotrophs to photoautotrophs.</title>
        <authorList>
            <person name="Ban H."/>
            <person name="Sato S."/>
            <person name="Yoshikawa S."/>
            <person name="Yamada K."/>
            <person name="Nakamura Y."/>
            <person name="Ichinomiya M."/>
            <person name="Sato N."/>
            <person name="Blanc-Mathieu R."/>
            <person name="Endo H."/>
            <person name="Kuwata A."/>
            <person name="Ogata H."/>
        </authorList>
    </citation>
    <scope>NUCLEOTIDE SEQUENCE [LARGE SCALE GENOMIC DNA]</scope>
</reference>
<dbReference type="Proteomes" id="UP001165060">
    <property type="component" value="Unassembled WGS sequence"/>
</dbReference>
<keyword evidence="2" id="KW-0276">Fatty acid metabolism</keyword>
<gene>
    <name evidence="5" type="ORF">TeGR_g8550</name>
</gene>
<dbReference type="InterPro" id="IPR020845">
    <property type="entry name" value="AMP-binding_CS"/>
</dbReference>
<evidence type="ECO:0000256" key="1">
    <source>
        <dbReference type="ARBA" id="ARBA00022598"/>
    </source>
</evidence>